<evidence type="ECO:0000313" key="2">
    <source>
        <dbReference type="EMBL" id="MDV6162614.1"/>
    </source>
</evidence>
<feature type="transmembrane region" description="Helical" evidence="1">
    <location>
        <begin position="20"/>
        <end position="41"/>
    </location>
</feature>
<dbReference type="RefSeq" id="WP_162531729.1">
    <property type="nucleotide sequence ID" value="NZ_CP192717.1"/>
</dbReference>
<dbReference type="EMBL" id="JAWLJK010000001">
    <property type="protein sequence ID" value="MDV6162614.1"/>
    <property type="molecule type" value="Genomic_DNA"/>
</dbReference>
<evidence type="ECO:0000313" key="3">
    <source>
        <dbReference type="Proteomes" id="UP001185704"/>
    </source>
</evidence>
<dbReference type="Proteomes" id="UP001185704">
    <property type="component" value="Unassembled WGS sequence"/>
</dbReference>
<evidence type="ECO:0000256" key="1">
    <source>
        <dbReference type="SAM" id="Phobius"/>
    </source>
</evidence>
<proteinExistence type="predicted"/>
<keyword evidence="1" id="KW-0472">Membrane</keyword>
<gene>
    <name evidence="2" type="ORF">R3O81_00755</name>
</gene>
<comment type="caution">
    <text evidence="2">The sequence shown here is derived from an EMBL/GenBank/DDBJ whole genome shotgun (WGS) entry which is preliminary data.</text>
</comment>
<protein>
    <submittedName>
        <fullName evidence="2">Uncharacterized protein</fullName>
    </submittedName>
</protein>
<keyword evidence="1" id="KW-0812">Transmembrane</keyword>
<reference evidence="2" key="1">
    <citation type="submission" date="2023-09" db="EMBL/GenBank/DDBJ databases">
        <title>Upregulation of the cfiA carbapenemase gene in a Bacteroides hominis strain by the novel integrative and conjugative element Tn7563.</title>
        <authorList>
            <person name="Stubhaug T."/>
            <person name="Zecic N."/>
            <person name="Skaare D."/>
        </authorList>
    </citation>
    <scope>NUCLEOTIDE SEQUENCE [LARGE SCALE GENOMIC DNA]</scope>
    <source>
        <strain evidence="2">Tbg-245</strain>
    </source>
</reference>
<keyword evidence="1" id="KW-1133">Transmembrane helix</keyword>
<organism evidence="2 3">
    <name type="scientific">Bacteroides hominis</name>
    <dbReference type="NCBI Taxonomy" id="2763023"/>
    <lineage>
        <taxon>Bacteria</taxon>
        <taxon>Pseudomonadati</taxon>
        <taxon>Bacteroidota</taxon>
        <taxon>Bacteroidia</taxon>
        <taxon>Bacteroidales</taxon>
        <taxon>Bacteroidaceae</taxon>
        <taxon>Bacteroides</taxon>
    </lineage>
</organism>
<sequence>MTESMKQAVPHSRQTGKNVFTLPGCVSFSFWILSFCGFLSLKFFSGSASIFVSLNFCAFQQPHLAAISVLAAKVISGIDGNARSSLLFSGKISNPAGRIFPKNLASSTPLPF</sequence>
<name>A0ABU4A2K0_9BACE</name>
<keyword evidence="3" id="KW-1185">Reference proteome</keyword>
<accession>A0ABU4A2K0</accession>